<sequence>MYKKERFLYDKRFYMIVIGLVLLVTLIIFGVKNSGNGNEDSSTDDFTLNNSNSEDNGSYGVSSDSSIATEVGMKIIEQGGNAVDAAIAVSFVLGVAEPYGSGIGGGGTMLIHPNNNQDPVVYDYRETAPDNSLSSSGIGVPGFINGMYRVHEDFGTMDMEQLIGPSINFAANGVTVTETLHNALKDDENRLSDLDHLFPDGEPIKEGELLVQEQLAETLEDIQRDGPSAFYQGDIANEINEKEEDIQEEDLETYKTEVKDPIQGKFGGFAVLAPPPPSGGVMLIQVLEMAESLNIQETKDQPLAFSLKMGLINRISYGDRLENVGDPNFTDMPMEELISEDHIDNLSSEFQGLELSEEYLRELESDADIDNHKNTTHFVIVDRNGMMVSVTNTLSDLFGSGEYVDGFFLNNQLKNFSNKEDSPNLPESGKRPFSYTSPTILTKDDSPVIGIGSAGGRKITSMIAQQLVKTIKFNEPIQAAVNNPRTFLEFNEDVLQVEQDSIFLKNPEDLGFDVQYVDDTSYHGSVQGLIIDEENEKIHGFSDNNREGTWMSK</sequence>
<evidence type="ECO:0000256" key="10">
    <source>
        <dbReference type="SAM" id="MobiDB-lite"/>
    </source>
</evidence>
<evidence type="ECO:0000256" key="5">
    <source>
        <dbReference type="ARBA" id="ARBA00022801"/>
    </source>
</evidence>
<dbReference type="PANTHER" id="PTHR43199:SF1">
    <property type="entry name" value="GLUTATHIONE HYDROLASE PROENZYME"/>
    <property type="match status" value="1"/>
</dbReference>
<evidence type="ECO:0000256" key="1">
    <source>
        <dbReference type="ARBA" id="ARBA00001049"/>
    </source>
</evidence>
<comment type="catalytic activity">
    <reaction evidence="8 9">
        <text>an N-terminal (5-L-glutamyl)-[peptide] + an alpha-amino acid = 5-L-glutamyl amino acid + an N-terminal L-alpha-aminoacyl-[peptide]</text>
        <dbReference type="Rhea" id="RHEA:23904"/>
        <dbReference type="Rhea" id="RHEA-COMP:9780"/>
        <dbReference type="Rhea" id="RHEA-COMP:9795"/>
        <dbReference type="ChEBI" id="CHEBI:77644"/>
        <dbReference type="ChEBI" id="CHEBI:78597"/>
        <dbReference type="ChEBI" id="CHEBI:78599"/>
        <dbReference type="ChEBI" id="CHEBI:78608"/>
        <dbReference type="EC" id="2.3.2.2"/>
    </reaction>
</comment>
<gene>
    <name evidence="12" type="primary">ggt</name>
    <name evidence="12" type="ORF">MACH08_01770</name>
</gene>
<evidence type="ECO:0000256" key="6">
    <source>
        <dbReference type="ARBA" id="ARBA00023145"/>
    </source>
</evidence>
<feature type="region of interest" description="Disordered" evidence="10">
    <location>
        <begin position="39"/>
        <end position="61"/>
    </location>
</feature>
<keyword evidence="11" id="KW-1133">Transmembrane helix</keyword>
<feature type="region of interest" description="Disordered" evidence="10">
    <location>
        <begin position="418"/>
        <end position="437"/>
    </location>
</feature>
<comment type="subunit">
    <text evidence="9">This enzyme consists of two polypeptide chains, which are synthesized in precursor form from a single polypeptide.</text>
</comment>
<dbReference type="PANTHER" id="PTHR43199">
    <property type="entry name" value="GLUTATHIONE HYDROLASE"/>
    <property type="match status" value="1"/>
</dbReference>
<dbReference type="InterPro" id="IPR051792">
    <property type="entry name" value="GGT_bact"/>
</dbReference>
<comment type="catalytic activity">
    <reaction evidence="2 9">
        <text>glutathione + H2O = L-cysteinylglycine + L-glutamate</text>
        <dbReference type="Rhea" id="RHEA:28807"/>
        <dbReference type="ChEBI" id="CHEBI:15377"/>
        <dbReference type="ChEBI" id="CHEBI:29985"/>
        <dbReference type="ChEBI" id="CHEBI:57925"/>
        <dbReference type="ChEBI" id="CHEBI:61694"/>
        <dbReference type="EC" id="3.4.19.13"/>
    </reaction>
</comment>
<keyword evidence="11" id="KW-0812">Transmembrane</keyword>
<dbReference type="InterPro" id="IPR029055">
    <property type="entry name" value="Ntn_hydrolases_N"/>
</dbReference>
<dbReference type="EC" id="2.3.2.2" evidence="9"/>
<reference evidence="12 13" key="1">
    <citation type="submission" date="2023-02" db="EMBL/GenBank/DDBJ databases">
        <title>Oceanobacillus kimchii IFOP_LL358 isolated form Alexandrium catenella lab strain.</title>
        <authorList>
            <person name="Gajardo G."/>
            <person name="Ueki S."/>
            <person name="Maruyama F."/>
        </authorList>
    </citation>
    <scope>NUCLEOTIDE SEQUENCE [LARGE SCALE GENOMIC DNA]</scope>
    <source>
        <strain evidence="12 13">IFOP_LL358</strain>
    </source>
</reference>
<keyword evidence="6 9" id="KW-0865">Zymogen</keyword>
<dbReference type="InterPro" id="IPR000101">
    <property type="entry name" value="GGT_peptidase"/>
</dbReference>
<keyword evidence="9" id="KW-0317">Glutathione biosynthesis</keyword>
<feature type="transmembrane region" description="Helical" evidence="11">
    <location>
        <begin position="12"/>
        <end position="31"/>
    </location>
</feature>
<dbReference type="Pfam" id="PF01019">
    <property type="entry name" value="G_glu_transpept"/>
    <property type="match status" value="1"/>
</dbReference>
<dbReference type="NCBIfam" id="TIGR00066">
    <property type="entry name" value="g_glut_trans"/>
    <property type="match status" value="1"/>
</dbReference>
<evidence type="ECO:0000256" key="4">
    <source>
        <dbReference type="ARBA" id="ARBA00022679"/>
    </source>
</evidence>
<comment type="pathway">
    <text evidence="9">Sulfur metabolism; glutathione metabolism.</text>
</comment>
<keyword evidence="7 9" id="KW-0012">Acyltransferase</keyword>
<keyword evidence="13" id="KW-1185">Reference proteome</keyword>
<keyword evidence="4 9" id="KW-0808">Transferase</keyword>
<proteinExistence type="inferred from homology"/>
<dbReference type="SUPFAM" id="SSF56235">
    <property type="entry name" value="N-terminal nucleophile aminohydrolases (Ntn hydrolases)"/>
    <property type="match status" value="1"/>
</dbReference>
<evidence type="ECO:0000256" key="8">
    <source>
        <dbReference type="ARBA" id="ARBA00047417"/>
    </source>
</evidence>
<dbReference type="Proteomes" id="UP001275436">
    <property type="component" value="Unassembled WGS sequence"/>
</dbReference>
<evidence type="ECO:0000256" key="7">
    <source>
        <dbReference type="ARBA" id="ARBA00023315"/>
    </source>
</evidence>
<dbReference type="EMBL" id="BSKO01000001">
    <property type="protein sequence ID" value="GLO64393.1"/>
    <property type="molecule type" value="Genomic_DNA"/>
</dbReference>
<dbReference type="InterPro" id="IPR043138">
    <property type="entry name" value="GGT_lsub"/>
</dbReference>
<dbReference type="EC" id="3.4.19.13" evidence="9"/>
<comment type="similarity">
    <text evidence="3 9">Belongs to the gamma-glutamyltransferase family.</text>
</comment>
<evidence type="ECO:0000256" key="9">
    <source>
        <dbReference type="RuleBase" id="RU368036"/>
    </source>
</evidence>
<evidence type="ECO:0000313" key="12">
    <source>
        <dbReference type="EMBL" id="GLO64393.1"/>
    </source>
</evidence>
<keyword evidence="11" id="KW-0472">Membrane</keyword>
<evidence type="ECO:0000256" key="11">
    <source>
        <dbReference type="SAM" id="Phobius"/>
    </source>
</evidence>
<evidence type="ECO:0000256" key="3">
    <source>
        <dbReference type="ARBA" id="ARBA00009381"/>
    </source>
</evidence>
<keyword evidence="5 9" id="KW-0378">Hydrolase</keyword>
<dbReference type="PRINTS" id="PR01210">
    <property type="entry name" value="GGTRANSPTASE"/>
</dbReference>
<protein>
    <recommendedName>
        <fullName evidence="9">Glutathione hydrolase proenzyme</fullName>
        <ecNumber evidence="9">2.3.2.2</ecNumber>
        <ecNumber evidence="9">3.4.19.13</ecNumber>
    </recommendedName>
    <component>
        <recommendedName>
            <fullName evidence="9">Glutathione hydrolase large chain</fullName>
        </recommendedName>
    </component>
    <component>
        <recommendedName>
            <fullName evidence="9">Glutathione hydrolase small chain</fullName>
        </recommendedName>
    </component>
</protein>
<comment type="catalytic activity">
    <reaction evidence="1 9">
        <text>an S-substituted glutathione + H2O = an S-substituted L-cysteinylglycine + L-glutamate</text>
        <dbReference type="Rhea" id="RHEA:59468"/>
        <dbReference type="ChEBI" id="CHEBI:15377"/>
        <dbReference type="ChEBI" id="CHEBI:29985"/>
        <dbReference type="ChEBI" id="CHEBI:90779"/>
        <dbReference type="ChEBI" id="CHEBI:143103"/>
        <dbReference type="EC" id="3.4.19.13"/>
    </reaction>
</comment>
<evidence type="ECO:0000313" key="13">
    <source>
        <dbReference type="Proteomes" id="UP001275436"/>
    </source>
</evidence>
<comment type="PTM">
    <text evidence="9">Cleaved by autocatalysis into a large and a small subunit.</text>
</comment>
<organism evidence="12 13">
    <name type="scientific">Oceanobacillus kimchii</name>
    <dbReference type="NCBI Taxonomy" id="746691"/>
    <lineage>
        <taxon>Bacteria</taxon>
        <taxon>Bacillati</taxon>
        <taxon>Bacillota</taxon>
        <taxon>Bacilli</taxon>
        <taxon>Bacillales</taxon>
        <taxon>Bacillaceae</taxon>
        <taxon>Oceanobacillus</taxon>
    </lineage>
</organism>
<dbReference type="InterPro" id="IPR043137">
    <property type="entry name" value="GGT_ssub_C"/>
</dbReference>
<evidence type="ECO:0000256" key="2">
    <source>
        <dbReference type="ARBA" id="ARBA00001089"/>
    </source>
</evidence>
<dbReference type="Gene3D" id="1.10.246.130">
    <property type="match status" value="1"/>
</dbReference>
<dbReference type="RefSeq" id="WP_317957562.1">
    <property type="nucleotide sequence ID" value="NZ_BSKO01000001.1"/>
</dbReference>
<dbReference type="Gene3D" id="3.60.20.40">
    <property type="match status" value="1"/>
</dbReference>
<name>A0ABQ5TFN0_9BACI</name>
<comment type="caution">
    <text evidence="12">The sequence shown here is derived from an EMBL/GenBank/DDBJ whole genome shotgun (WGS) entry which is preliminary data.</text>
</comment>
<accession>A0ABQ5TFN0</accession>